<sequence>MLSVYEAGTMRSASPNVLFVMTDQQRFDTIRALGNSRIYTPNIDRLVGRGVSFTNAYSADPICIPARHTIRTGCEAVTTGYLGNEKRDATHLEDRCGPFLARAMGARGYRTFLVGKYHAHPRDIDLGYDTRLSVEAYRADTGHEVKTTARQGAMVHLPQQNTLPRDSNYEAWMTDRAVECIERESEEPFFGLVSYEPPHPPFAPSAPFDRMYDPDRLSNPVKGDPDVDHMDEKIPAQNDHFWTTRDGGIDDTIVRVIKAYYYGMISEVDRHIGRLIDAVEGREDGDNTLVCFFSDHGELLGDHRGWEKSSFFESSCRVPFLVSWPAELPRGERRDDLVTLTDLFGIATTAAGEPNLRDGVDVLGVIRGDAEPRERLFGYHRTPRLPPNFTAMVREEDWKYVFMRNGGREQLFDLSTDPNELDECSDAFPEKTAALRAALVEKLTAEGQTEFVENGRLRRAPYQQIDMGRLVRKPYPEAPEDVLAELE</sequence>
<dbReference type="PROSITE" id="PS00149">
    <property type="entry name" value="SULFATASE_2"/>
    <property type="match status" value="1"/>
</dbReference>
<dbReference type="Proteomes" id="UP000199607">
    <property type="component" value="Unassembled WGS sequence"/>
</dbReference>
<dbReference type="InterPro" id="IPR017850">
    <property type="entry name" value="Alkaline_phosphatase_core_sf"/>
</dbReference>
<reference evidence="7" key="1">
    <citation type="submission" date="2016-10" db="EMBL/GenBank/DDBJ databases">
        <authorList>
            <person name="Varghese N."/>
            <person name="Submissions S."/>
        </authorList>
    </citation>
    <scope>NUCLEOTIDE SEQUENCE [LARGE SCALE GENOMIC DNA]</scope>
    <source>
        <strain evidence="7">CGMCC 1.7738</strain>
    </source>
</reference>
<evidence type="ECO:0000256" key="2">
    <source>
        <dbReference type="ARBA" id="ARBA00022723"/>
    </source>
</evidence>
<evidence type="ECO:0000256" key="4">
    <source>
        <dbReference type="ARBA" id="ARBA00022837"/>
    </source>
</evidence>
<dbReference type="GO" id="GO:0046872">
    <property type="term" value="F:metal ion binding"/>
    <property type="evidence" value="ECO:0007669"/>
    <property type="project" value="UniProtKB-KW"/>
</dbReference>
<keyword evidence="2" id="KW-0479">Metal-binding</keyword>
<dbReference type="PANTHER" id="PTHR42693">
    <property type="entry name" value="ARYLSULFATASE FAMILY MEMBER"/>
    <property type="match status" value="1"/>
</dbReference>
<protein>
    <submittedName>
        <fullName evidence="6">Choline-sulfatase</fullName>
    </submittedName>
</protein>
<evidence type="ECO:0000313" key="6">
    <source>
        <dbReference type="EMBL" id="SFL33585.1"/>
    </source>
</evidence>
<evidence type="ECO:0000256" key="1">
    <source>
        <dbReference type="ARBA" id="ARBA00008779"/>
    </source>
</evidence>
<comment type="similarity">
    <text evidence="1">Belongs to the sulfatase family.</text>
</comment>
<dbReference type="STRING" id="553466.SAMN04487950_3421"/>
<dbReference type="EMBL" id="FOTC01000004">
    <property type="protein sequence ID" value="SFL33585.1"/>
    <property type="molecule type" value="Genomic_DNA"/>
</dbReference>
<dbReference type="SUPFAM" id="SSF53649">
    <property type="entry name" value="Alkaline phosphatase-like"/>
    <property type="match status" value="1"/>
</dbReference>
<dbReference type="InterPro" id="IPR000917">
    <property type="entry name" value="Sulfatase_N"/>
</dbReference>
<evidence type="ECO:0000259" key="5">
    <source>
        <dbReference type="Pfam" id="PF00884"/>
    </source>
</evidence>
<proteinExistence type="inferred from homology"/>
<dbReference type="InterPro" id="IPR050738">
    <property type="entry name" value="Sulfatase"/>
</dbReference>
<dbReference type="InterPro" id="IPR024607">
    <property type="entry name" value="Sulfatase_CS"/>
</dbReference>
<evidence type="ECO:0000256" key="3">
    <source>
        <dbReference type="ARBA" id="ARBA00022801"/>
    </source>
</evidence>
<feature type="domain" description="Sulfatase N-terminal" evidence="5">
    <location>
        <begin position="15"/>
        <end position="345"/>
    </location>
</feature>
<dbReference type="PANTHER" id="PTHR42693:SF53">
    <property type="entry name" value="ENDO-4-O-SULFATASE"/>
    <property type="match status" value="1"/>
</dbReference>
<name>A0A1I4GUD5_9EURY</name>
<dbReference type="AlphaFoldDB" id="A0A1I4GUD5"/>
<evidence type="ECO:0000313" key="7">
    <source>
        <dbReference type="Proteomes" id="UP000199607"/>
    </source>
</evidence>
<keyword evidence="3" id="KW-0378">Hydrolase</keyword>
<gene>
    <name evidence="6" type="ORF">SAMN04487950_3421</name>
</gene>
<dbReference type="Pfam" id="PF00884">
    <property type="entry name" value="Sulfatase"/>
    <property type="match status" value="1"/>
</dbReference>
<keyword evidence="4" id="KW-0106">Calcium</keyword>
<accession>A0A1I4GUD5</accession>
<organism evidence="6 7">
    <name type="scientific">Halogranum rubrum</name>
    <dbReference type="NCBI Taxonomy" id="553466"/>
    <lineage>
        <taxon>Archaea</taxon>
        <taxon>Methanobacteriati</taxon>
        <taxon>Methanobacteriota</taxon>
        <taxon>Stenosarchaea group</taxon>
        <taxon>Halobacteria</taxon>
        <taxon>Halobacteriales</taxon>
        <taxon>Haloferacaceae</taxon>
    </lineage>
</organism>
<dbReference type="Gene3D" id="3.40.720.10">
    <property type="entry name" value="Alkaline Phosphatase, subunit A"/>
    <property type="match status" value="1"/>
</dbReference>
<keyword evidence="7" id="KW-1185">Reference proteome</keyword>
<dbReference type="GO" id="GO:0004065">
    <property type="term" value="F:arylsulfatase activity"/>
    <property type="evidence" value="ECO:0007669"/>
    <property type="project" value="TreeGrafter"/>
</dbReference>